<dbReference type="EC" id="6.1.1.11" evidence="12"/>
<comment type="pathway">
    <text evidence="2 12">Aminoacyl-tRNA biosynthesis; selenocysteinyl-tRNA(Sec) biosynthesis; L-seryl-tRNA(Sec) from L-serine and tRNA(Sec): step 1/1.</text>
</comment>
<evidence type="ECO:0000256" key="8">
    <source>
        <dbReference type="ARBA" id="ARBA00022917"/>
    </source>
</evidence>
<dbReference type="AlphaFoldDB" id="A0A1G2QVR3"/>
<keyword evidence="4 12" id="KW-0963">Cytoplasm</keyword>
<dbReference type="InterPro" id="IPR045864">
    <property type="entry name" value="aa-tRNA-synth_II/BPL/LPL"/>
</dbReference>
<dbReference type="SUPFAM" id="SSF46589">
    <property type="entry name" value="tRNA-binding arm"/>
    <property type="match status" value="1"/>
</dbReference>
<feature type="coiled-coil region" evidence="15">
    <location>
        <begin position="30"/>
        <end position="57"/>
    </location>
</feature>
<feature type="binding site" evidence="14">
    <location>
        <begin position="283"/>
        <end position="286"/>
    </location>
    <ligand>
        <name>ATP</name>
        <dbReference type="ChEBI" id="CHEBI:30616"/>
    </ligand>
</feature>
<dbReference type="InterPro" id="IPR042103">
    <property type="entry name" value="SerRS_1_N_sf"/>
</dbReference>
<evidence type="ECO:0000256" key="11">
    <source>
        <dbReference type="ARBA" id="ARBA00048823"/>
    </source>
</evidence>
<keyword evidence="5 12" id="KW-0436">Ligase</keyword>
<evidence type="ECO:0000256" key="15">
    <source>
        <dbReference type="SAM" id="Coils"/>
    </source>
</evidence>
<comment type="caution">
    <text evidence="17">The sequence shown here is derived from an EMBL/GenBank/DDBJ whole genome shotgun (WGS) entry which is preliminary data.</text>
</comment>
<evidence type="ECO:0000256" key="2">
    <source>
        <dbReference type="ARBA" id="ARBA00005045"/>
    </source>
</evidence>
<reference evidence="17 18" key="1">
    <citation type="journal article" date="2016" name="Nat. Commun.">
        <title>Thousands of microbial genomes shed light on interconnected biogeochemical processes in an aquifer system.</title>
        <authorList>
            <person name="Anantharaman K."/>
            <person name="Brown C.T."/>
            <person name="Hug L.A."/>
            <person name="Sharon I."/>
            <person name="Castelle C.J."/>
            <person name="Probst A.J."/>
            <person name="Thomas B.C."/>
            <person name="Singh A."/>
            <person name="Wilkins M.J."/>
            <person name="Karaoz U."/>
            <person name="Brodie E.L."/>
            <person name="Williams K.H."/>
            <person name="Hubbard S.S."/>
            <person name="Banfield J.F."/>
        </authorList>
    </citation>
    <scope>NUCLEOTIDE SEQUENCE [LARGE SCALE GENOMIC DNA]</scope>
</reference>
<comment type="subunit">
    <text evidence="12">Homodimer. The tRNA molecule binds across the dimer.</text>
</comment>
<dbReference type="GO" id="GO:0005737">
    <property type="term" value="C:cytoplasm"/>
    <property type="evidence" value="ECO:0007669"/>
    <property type="project" value="UniProtKB-SubCell"/>
</dbReference>
<dbReference type="HAMAP" id="MF_00176">
    <property type="entry name" value="Ser_tRNA_synth_type1"/>
    <property type="match status" value="1"/>
</dbReference>
<organism evidence="17 18">
    <name type="scientific">Candidatus Wildermuthbacteria bacterium RIFCSPHIGHO2_01_FULL_48_27b</name>
    <dbReference type="NCBI Taxonomy" id="1802447"/>
    <lineage>
        <taxon>Bacteria</taxon>
        <taxon>Candidatus Wildermuthiibacteriota</taxon>
    </lineage>
</organism>
<feature type="binding site" evidence="12">
    <location>
        <position position="283"/>
    </location>
    <ligand>
        <name>ATP</name>
        <dbReference type="ChEBI" id="CHEBI:30616"/>
    </ligand>
</feature>
<dbReference type="EMBL" id="MHTS01000011">
    <property type="protein sequence ID" value="OHA64583.1"/>
    <property type="molecule type" value="Genomic_DNA"/>
</dbReference>
<dbReference type="PANTHER" id="PTHR43697">
    <property type="entry name" value="SERYL-TRNA SYNTHETASE"/>
    <property type="match status" value="1"/>
</dbReference>
<comment type="domain">
    <text evidence="12">Consists of two distinct domains, a catalytic core and a N-terminal extension that is involved in tRNA binding.</text>
</comment>
<dbReference type="Pfam" id="PF00587">
    <property type="entry name" value="tRNA-synt_2b"/>
    <property type="match status" value="1"/>
</dbReference>
<dbReference type="PANTHER" id="PTHR43697:SF1">
    <property type="entry name" value="SERINE--TRNA LIGASE"/>
    <property type="match status" value="1"/>
</dbReference>
<evidence type="ECO:0000256" key="13">
    <source>
        <dbReference type="PIRSR" id="PIRSR001529-1"/>
    </source>
</evidence>
<comment type="subcellular location">
    <subcellularLocation>
        <location evidence="1 12">Cytoplasm</location>
    </subcellularLocation>
</comment>
<feature type="site" description="Important for serine binding" evidence="13">
    <location>
        <position position="389"/>
    </location>
</feature>
<evidence type="ECO:0000259" key="16">
    <source>
        <dbReference type="PROSITE" id="PS50862"/>
    </source>
</evidence>
<keyword evidence="15" id="KW-0175">Coiled coil</keyword>
<name>A0A1G2QVR3_9BACT</name>
<evidence type="ECO:0000256" key="9">
    <source>
        <dbReference type="ARBA" id="ARBA00023146"/>
    </source>
</evidence>
<dbReference type="UniPathway" id="UPA00906">
    <property type="reaction ID" value="UER00895"/>
</dbReference>
<dbReference type="PRINTS" id="PR00981">
    <property type="entry name" value="TRNASYNTHSER"/>
</dbReference>
<feature type="binding site" evidence="12 14">
    <location>
        <begin position="267"/>
        <end position="269"/>
    </location>
    <ligand>
        <name>ATP</name>
        <dbReference type="ChEBI" id="CHEBI:30616"/>
    </ligand>
</feature>
<feature type="binding site" evidence="12">
    <location>
        <position position="389"/>
    </location>
    <ligand>
        <name>L-serine</name>
        <dbReference type="ChEBI" id="CHEBI:33384"/>
    </ligand>
</feature>
<dbReference type="Proteomes" id="UP000178170">
    <property type="component" value="Unassembled WGS sequence"/>
</dbReference>
<accession>A0A1G2QVR3</accession>
<comment type="function">
    <text evidence="12">Catalyzes the attachment of serine to tRNA(Ser). Is also able to aminoacylate tRNA(Sec) with serine, to form the misacylated tRNA L-seryl-tRNA(Sec), which will be further converted into selenocysteinyl-tRNA(Sec).</text>
</comment>
<dbReference type="InterPro" id="IPR033729">
    <property type="entry name" value="SerRS_core"/>
</dbReference>
<evidence type="ECO:0000313" key="18">
    <source>
        <dbReference type="Proteomes" id="UP000178170"/>
    </source>
</evidence>
<dbReference type="PROSITE" id="PS50862">
    <property type="entry name" value="AA_TRNA_LIGASE_II"/>
    <property type="match status" value="1"/>
</dbReference>
<feature type="binding site" evidence="12 13">
    <location>
        <position position="290"/>
    </location>
    <ligand>
        <name>L-serine</name>
        <dbReference type="ChEBI" id="CHEBI:33384"/>
    </ligand>
</feature>
<evidence type="ECO:0000256" key="5">
    <source>
        <dbReference type="ARBA" id="ARBA00022598"/>
    </source>
</evidence>
<gene>
    <name evidence="12" type="primary">serS</name>
    <name evidence="17" type="ORF">A2843_02230</name>
</gene>
<comment type="similarity">
    <text evidence="3 12">Belongs to the class-II aminoacyl-tRNA synthetase family. Type-1 seryl-tRNA synthetase subfamily.</text>
</comment>
<dbReference type="GO" id="GO:0005524">
    <property type="term" value="F:ATP binding"/>
    <property type="evidence" value="ECO:0007669"/>
    <property type="project" value="UniProtKB-UniRule"/>
</dbReference>
<evidence type="ECO:0000256" key="12">
    <source>
        <dbReference type="HAMAP-Rule" id="MF_00176"/>
    </source>
</evidence>
<dbReference type="GO" id="GO:0006434">
    <property type="term" value="P:seryl-tRNA aminoacylation"/>
    <property type="evidence" value="ECO:0007669"/>
    <property type="project" value="UniProtKB-UniRule"/>
</dbReference>
<comment type="catalytic activity">
    <reaction evidence="11 12">
        <text>tRNA(Ser) + L-serine + ATP = L-seryl-tRNA(Ser) + AMP + diphosphate + H(+)</text>
        <dbReference type="Rhea" id="RHEA:12292"/>
        <dbReference type="Rhea" id="RHEA-COMP:9669"/>
        <dbReference type="Rhea" id="RHEA-COMP:9703"/>
        <dbReference type="ChEBI" id="CHEBI:15378"/>
        <dbReference type="ChEBI" id="CHEBI:30616"/>
        <dbReference type="ChEBI" id="CHEBI:33019"/>
        <dbReference type="ChEBI" id="CHEBI:33384"/>
        <dbReference type="ChEBI" id="CHEBI:78442"/>
        <dbReference type="ChEBI" id="CHEBI:78533"/>
        <dbReference type="ChEBI" id="CHEBI:456215"/>
        <dbReference type="EC" id="6.1.1.11"/>
    </reaction>
</comment>
<sequence length="430" mass="48678">MLDIKFIRENPEKVKEGCKKKNVEVDIGKILELDKRKRELQQQIESLRARHSDTSTQIGVVLRNTQGPGPVSAGLEIISRGKDEKKEIEKIEKQIEEIEGGVKSLLVQLPNLPFDDVPVGDESKNVVLRQWGKIPKFAFEPKDHLELGEALDIIDVKRAAKVSGARFGYLKGDAALLEFALVELAMKTATKKGFTPIIPPVFVRSEIMQGMGYVDTPEDLAERYFFEKDGLFLVGTGEQSVGPMYADEIFEESELPKRYVAFSTCFREEAGSYGKDTRGILRVHQFDKVELFSFVKPEDSRKEHEFLIAFEEKLWQALKIPYQVVHLATGDMSRPSASTYDIEAWMPGQKKYREVSSASNVTDFQARRLNIRYRTKEGKPEFVHMLNATGFPIGRTIIAILENYQQKDGSVKIPGALQGYMGKEKIERPA</sequence>
<evidence type="ECO:0000256" key="3">
    <source>
        <dbReference type="ARBA" id="ARBA00010728"/>
    </source>
</evidence>
<protein>
    <recommendedName>
        <fullName evidence="12">Serine--tRNA ligase</fullName>
        <ecNumber evidence="12">6.1.1.11</ecNumber>
    </recommendedName>
    <alternativeName>
        <fullName evidence="12">Seryl-tRNA synthetase</fullName>
        <shortName evidence="12">SerRS</shortName>
    </alternativeName>
    <alternativeName>
        <fullName evidence="12">Seryl-tRNA(Ser/Sec) synthetase</fullName>
    </alternativeName>
</protein>
<dbReference type="InterPro" id="IPR002317">
    <property type="entry name" value="Ser-tRNA-ligase_type_1"/>
</dbReference>
<keyword evidence="7 12" id="KW-0067">ATP-binding</keyword>
<comment type="catalytic activity">
    <reaction evidence="10 12">
        <text>tRNA(Sec) + L-serine + ATP = L-seryl-tRNA(Sec) + AMP + diphosphate + H(+)</text>
        <dbReference type="Rhea" id="RHEA:42580"/>
        <dbReference type="Rhea" id="RHEA-COMP:9742"/>
        <dbReference type="Rhea" id="RHEA-COMP:10128"/>
        <dbReference type="ChEBI" id="CHEBI:15378"/>
        <dbReference type="ChEBI" id="CHEBI:30616"/>
        <dbReference type="ChEBI" id="CHEBI:33019"/>
        <dbReference type="ChEBI" id="CHEBI:33384"/>
        <dbReference type="ChEBI" id="CHEBI:78442"/>
        <dbReference type="ChEBI" id="CHEBI:78533"/>
        <dbReference type="ChEBI" id="CHEBI:456215"/>
        <dbReference type="EC" id="6.1.1.11"/>
    </reaction>
</comment>
<proteinExistence type="inferred from homology"/>
<feature type="binding site" evidence="12">
    <location>
        <begin position="236"/>
        <end position="238"/>
    </location>
    <ligand>
        <name>L-serine</name>
        <dbReference type="ChEBI" id="CHEBI:33384"/>
    </ligand>
</feature>
<dbReference type="CDD" id="cd00770">
    <property type="entry name" value="SerRS_core"/>
    <property type="match status" value="1"/>
</dbReference>
<dbReference type="GO" id="GO:0016260">
    <property type="term" value="P:selenocysteine biosynthetic process"/>
    <property type="evidence" value="ECO:0007669"/>
    <property type="project" value="UniProtKB-UniRule"/>
</dbReference>
<evidence type="ECO:0000256" key="10">
    <source>
        <dbReference type="ARBA" id="ARBA00047929"/>
    </source>
</evidence>
<evidence type="ECO:0000256" key="1">
    <source>
        <dbReference type="ARBA" id="ARBA00004496"/>
    </source>
</evidence>
<dbReference type="InterPro" id="IPR006195">
    <property type="entry name" value="aa-tRNA-synth_II"/>
</dbReference>
<keyword evidence="9 12" id="KW-0030">Aminoacyl-tRNA synthetase</keyword>
<evidence type="ECO:0000256" key="4">
    <source>
        <dbReference type="ARBA" id="ARBA00022490"/>
    </source>
</evidence>
<feature type="domain" description="Aminoacyl-transfer RNA synthetases class-II family profile" evidence="16">
    <location>
        <begin position="143"/>
        <end position="414"/>
    </location>
</feature>
<feature type="binding site" evidence="12 14">
    <location>
        <begin position="354"/>
        <end position="357"/>
    </location>
    <ligand>
        <name>ATP</name>
        <dbReference type="ChEBI" id="CHEBI:30616"/>
    </ligand>
</feature>
<feature type="binding site" evidence="13">
    <location>
        <position position="267"/>
    </location>
    <ligand>
        <name>L-serine</name>
        <dbReference type="ChEBI" id="CHEBI:33384"/>
    </ligand>
</feature>
<feature type="binding site" evidence="13">
    <location>
        <position position="387"/>
    </location>
    <ligand>
        <name>L-serine</name>
        <dbReference type="ChEBI" id="CHEBI:33384"/>
    </ligand>
</feature>
<feature type="coiled-coil region" evidence="15">
    <location>
        <begin position="81"/>
        <end position="108"/>
    </location>
</feature>
<evidence type="ECO:0000256" key="7">
    <source>
        <dbReference type="ARBA" id="ARBA00022840"/>
    </source>
</evidence>
<dbReference type="PIRSF" id="PIRSF001529">
    <property type="entry name" value="Ser-tRNA-synth_IIa"/>
    <property type="match status" value="1"/>
</dbReference>
<evidence type="ECO:0000313" key="17">
    <source>
        <dbReference type="EMBL" id="OHA64583.1"/>
    </source>
</evidence>
<dbReference type="Pfam" id="PF02403">
    <property type="entry name" value="Seryl_tRNA_N"/>
    <property type="match status" value="1"/>
</dbReference>
<dbReference type="NCBIfam" id="TIGR00414">
    <property type="entry name" value="serS"/>
    <property type="match status" value="1"/>
</dbReference>
<feature type="binding site" evidence="13">
    <location>
        <position position="236"/>
    </location>
    <ligand>
        <name>L-serine</name>
        <dbReference type="ChEBI" id="CHEBI:33384"/>
    </ligand>
</feature>
<dbReference type="SUPFAM" id="SSF55681">
    <property type="entry name" value="Class II aaRS and biotin synthetases"/>
    <property type="match status" value="1"/>
</dbReference>
<dbReference type="InterPro" id="IPR002314">
    <property type="entry name" value="aa-tRNA-synt_IIb"/>
</dbReference>
<keyword evidence="8 12" id="KW-0648">Protein biosynthesis</keyword>
<dbReference type="InterPro" id="IPR010978">
    <property type="entry name" value="tRNA-bd_arm"/>
</dbReference>
<dbReference type="GO" id="GO:0004828">
    <property type="term" value="F:serine-tRNA ligase activity"/>
    <property type="evidence" value="ECO:0007669"/>
    <property type="project" value="UniProtKB-UniRule"/>
</dbReference>
<evidence type="ECO:0000256" key="14">
    <source>
        <dbReference type="PIRSR" id="PIRSR001529-2"/>
    </source>
</evidence>
<dbReference type="Gene3D" id="3.30.930.10">
    <property type="entry name" value="Bira Bifunctional Protein, Domain 2"/>
    <property type="match status" value="1"/>
</dbReference>
<evidence type="ECO:0000256" key="6">
    <source>
        <dbReference type="ARBA" id="ARBA00022741"/>
    </source>
</evidence>
<dbReference type="Gene3D" id="1.10.287.40">
    <property type="entry name" value="Serine-tRNA synthetase, tRNA binding domain"/>
    <property type="match status" value="1"/>
</dbReference>
<dbReference type="InterPro" id="IPR015866">
    <property type="entry name" value="Ser-tRNA-synth_1_N"/>
</dbReference>
<keyword evidence="6 12" id="KW-0547">Nucleotide-binding</keyword>